<keyword evidence="8" id="KW-0503">Monooxygenase</keyword>
<dbReference type="Gene3D" id="3.50.50.60">
    <property type="entry name" value="FAD/NAD(P)-binding domain"/>
    <property type="match status" value="1"/>
</dbReference>
<keyword evidence="4" id="KW-0285">Flavoprotein</keyword>
<evidence type="ECO:0000256" key="3">
    <source>
        <dbReference type="ARBA" id="ARBA00007588"/>
    </source>
</evidence>
<dbReference type="InterPro" id="IPR036188">
    <property type="entry name" value="FAD/NAD-bd_sf"/>
</dbReference>
<dbReference type="OrthoDB" id="7527071at2"/>
<evidence type="ECO:0000256" key="6">
    <source>
        <dbReference type="ARBA" id="ARBA00022857"/>
    </source>
</evidence>
<comment type="cofactor">
    <cofactor evidence="1">
        <name>FAD</name>
        <dbReference type="ChEBI" id="CHEBI:57692"/>
    </cofactor>
</comment>
<dbReference type="PANTHER" id="PTHR42802">
    <property type="entry name" value="MONOOXYGENASE"/>
    <property type="match status" value="1"/>
</dbReference>
<dbReference type="GO" id="GO:0047091">
    <property type="term" value="F:L-lysine 6-monooxygenase (NADPH) activity"/>
    <property type="evidence" value="ECO:0007669"/>
    <property type="project" value="UniProtKB-EC"/>
</dbReference>
<proteinExistence type="inferred from homology"/>
<dbReference type="eggNOG" id="COG3486">
    <property type="taxonomic scope" value="Bacteria"/>
</dbReference>
<keyword evidence="6" id="KW-0521">NADP</keyword>
<organism evidence="8 9">
    <name type="scientific">Nitrosococcus watsoni (strain C-113)</name>
    <dbReference type="NCBI Taxonomy" id="105559"/>
    <lineage>
        <taxon>Bacteria</taxon>
        <taxon>Pseudomonadati</taxon>
        <taxon>Pseudomonadota</taxon>
        <taxon>Gammaproteobacteria</taxon>
        <taxon>Chromatiales</taxon>
        <taxon>Chromatiaceae</taxon>
        <taxon>Nitrosococcus</taxon>
    </lineage>
</organism>
<keyword evidence="5" id="KW-0274">FAD</keyword>
<dbReference type="AlphaFoldDB" id="D8K5Q0"/>
<keyword evidence="7 8" id="KW-0560">Oxidoreductase</keyword>
<dbReference type="KEGG" id="nwa:Nwat_1301"/>
<evidence type="ECO:0000313" key="8">
    <source>
        <dbReference type="EMBL" id="ADJ28227.1"/>
    </source>
</evidence>
<evidence type="ECO:0000256" key="2">
    <source>
        <dbReference type="ARBA" id="ARBA00004924"/>
    </source>
</evidence>
<dbReference type="PRINTS" id="PR00368">
    <property type="entry name" value="FADPNR"/>
</dbReference>
<evidence type="ECO:0000256" key="5">
    <source>
        <dbReference type="ARBA" id="ARBA00022827"/>
    </source>
</evidence>
<dbReference type="HOGENOM" id="CLU_020931_0_0_6"/>
<dbReference type="Proteomes" id="UP000000393">
    <property type="component" value="Chromosome"/>
</dbReference>
<comment type="pathway">
    <text evidence="2">Siderophore biosynthesis.</text>
</comment>
<evidence type="ECO:0000256" key="1">
    <source>
        <dbReference type="ARBA" id="ARBA00001974"/>
    </source>
</evidence>
<dbReference type="Pfam" id="PF13434">
    <property type="entry name" value="Lys_Orn_oxgnase"/>
    <property type="match status" value="1"/>
</dbReference>
<dbReference type="PANTHER" id="PTHR42802:SF1">
    <property type="entry name" value="L-ORNITHINE N(5)-MONOOXYGENASE"/>
    <property type="match status" value="1"/>
</dbReference>
<reference evidence="8 9" key="1">
    <citation type="submission" date="2010-06" db="EMBL/GenBank/DDBJ databases">
        <title>Complete sequence of chromosome of Nitrosococcus watsoni C-113.</title>
        <authorList>
            <consortium name="US DOE Joint Genome Institute"/>
            <person name="Lucas S."/>
            <person name="Copeland A."/>
            <person name="Lapidus A."/>
            <person name="Cheng J.-F."/>
            <person name="Bruce D."/>
            <person name="Goodwin L."/>
            <person name="Pitluck S."/>
            <person name="Malfatti S.A."/>
            <person name="Chain P.S.G."/>
            <person name="Land M."/>
            <person name="Hauser L."/>
            <person name="Kyrpides N."/>
            <person name="Ivanova N."/>
            <person name="Cambell M.A."/>
            <person name="Heidelberg J.F."/>
            <person name="Klotz M.G."/>
            <person name="Woyke T."/>
        </authorList>
    </citation>
    <scope>NUCLEOTIDE SEQUENCE [LARGE SCALE GENOMIC DNA]</scope>
    <source>
        <strain evidence="8 9">C-113</strain>
    </source>
</reference>
<gene>
    <name evidence="8" type="ordered locus">Nwat_1301</name>
</gene>
<dbReference type="SUPFAM" id="SSF51905">
    <property type="entry name" value="FAD/NAD(P)-binding domain"/>
    <property type="match status" value="2"/>
</dbReference>
<protein>
    <submittedName>
        <fullName evidence="8">L-lysine 6-monooxygenase (NADPH)</fullName>
        <ecNumber evidence="8">1.14.13.59</ecNumber>
    </submittedName>
</protein>
<dbReference type="STRING" id="105559.Nwat_1301"/>
<keyword evidence="9" id="KW-1185">Reference proteome</keyword>
<dbReference type="EMBL" id="CP002086">
    <property type="protein sequence ID" value="ADJ28227.1"/>
    <property type="molecule type" value="Genomic_DNA"/>
</dbReference>
<comment type="similarity">
    <text evidence="3">Belongs to the lysine N(6)-hydroxylase/L-ornithine N(5)-oxygenase family.</text>
</comment>
<dbReference type="InterPro" id="IPR025700">
    <property type="entry name" value="Lys/Orn_oxygenase"/>
</dbReference>
<dbReference type="EC" id="1.14.13.59" evidence="8"/>
<name>D8K5Q0_NITWC</name>
<evidence type="ECO:0000313" key="9">
    <source>
        <dbReference type="Proteomes" id="UP000000393"/>
    </source>
</evidence>
<sequence>MCNVFDLVGIGIGPFNLSLAAISEKNKELKTHFFEQKPLFLWHSEIIFPDSDMQTAFLKDLVTGVDPTSPYSFLNYLVMNGFFHSFMNTKRHVITRKEFELYCQWVTRQMPRKLSFNSKIRNLYYDGENFIIESHKEKIKSKNICIGTGISPKIPSFTAPYMSDTFFHAKSESIKNLNISGKRIVIIGGGQTGVEVFRNALKKKWGNAKSLTLISSRANLEPLDESPFTNEYFSPHYVENFFSINSQLKRNIVDYQKLSSDGNTPAYLQSLYNDLYFIQNVEQSPVDFKILPYRRLQSVENNGKGYKLTISNNFSQKEESIGADIVILCTGFENRIPGFIEPIKHLIEFNENKCFKVNKDFSIRWKGYDKNKIFAQNFSRYGHGIFEPQTSLMSWRSAVITNAVSKKEVYRIKNIAPNFLSYESVTK</sequence>
<evidence type="ECO:0000256" key="7">
    <source>
        <dbReference type="ARBA" id="ARBA00023002"/>
    </source>
</evidence>
<accession>D8K5Q0</accession>
<dbReference type="RefSeq" id="WP_013220323.1">
    <property type="nucleotide sequence ID" value="NC_014315.1"/>
</dbReference>
<evidence type="ECO:0000256" key="4">
    <source>
        <dbReference type="ARBA" id="ARBA00022630"/>
    </source>
</evidence>